<dbReference type="SUPFAM" id="SSF53756">
    <property type="entry name" value="UDP-Glycosyltransferase/glycogen phosphorylase"/>
    <property type="match status" value="1"/>
</dbReference>
<dbReference type="GO" id="GO:0016758">
    <property type="term" value="F:hexosyltransferase activity"/>
    <property type="evidence" value="ECO:0007669"/>
    <property type="project" value="UniProtKB-ARBA"/>
</dbReference>
<dbReference type="AlphaFoldDB" id="A0A934NMZ2"/>
<gene>
    <name evidence="2" type="ORF">JGU71_04810</name>
</gene>
<dbReference type="RefSeq" id="WP_199702924.1">
    <property type="nucleotide sequence ID" value="NZ_JAEMNV010000002.1"/>
</dbReference>
<feature type="domain" description="Erythromycin biosynthesis protein CIII-like C-terminal" evidence="1">
    <location>
        <begin position="304"/>
        <end position="410"/>
    </location>
</feature>
<keyword evidence="3" id="KW-1185">Reference proteome</keyword>
<dbReference type="FunFam" id="3.40.50.2000:FF:000072">
    <property type="entry name" value="Glycosyl transferase"/>
    <property type="match status" value="1"/>
</dbReference>
<dbReference type="Pfam" id="PF06722">
    <property type="entry name" value="EryCIII-like_C"/>
    <property type="match status" value="1"/>
</dbReference>
<accession>A0A934NMZ2</accession>
<evidence type="ECO:0000313" key="2">
    <source>
        <dbReference type="EMBL" id="MBJ8338198.1"/>
    </source>
</evidence>
<name>A0A934NMZ2_9NOCA</name>
<evidence type="ECO:0000313" key="3">
    <source>
        <dbReference type="Proteomes" id="UP000655868"/>
    </source>
</evidence>
<dbReference type="InterPro" id="IPR010610">
    <property type="entry name" value="EryCIII-like_C"/>
</dbReference>
<dbReference type="InterPro" id="IPR002213">
    <property type="entry name" value="UDP_glucos_trans"/>
</dbReference>
<dbReference type="Proteomes" id="UP000655868">
    <property type="component" value="Unassembled WGS sequence"/>
</dbReference>
<dbReference type="PANTHER" id="PTHR48050:SF13">
    <property type="entry name" value="STEROL 3-BETA-GLUCOSYLTRANSFERASE UGT80A2"/>
    <property type="match status" value="1"/>
</dbReference>
<comment type="caution">
    <text evidence="2">The sequence shown here is derived from an EMBL/GenBank/DDBJ whole genome shotgun (WGS) entry which is preliminary data.</text>
</comment>
<reference evidence="2" key="1">
    <citation type="submission" date="2020-12" db="EMBL/GenBank/DDBJ databases">
        <title>Antrihabitans popcorni sp. nov. and Antrihabitans auranticaus sp. nov., isolated from a larva cave.</title>
        <authorList>
            <person name="Lee S.D."/>
            <person name="Kim I.S."/>
        </authorList>
    </citation>
    <scope>NUCLEOTIDE SEQUENCE</scope>
    <source>
        <strain evidence="2">YC3-6</strain>
    </source>
</reference>
<dbReference type="GO" id="GO:0016020">
    <property type="term" value="C:membrane"/>
    <property type="evidence" value="ECO:0007669"/>
    <property type="project" value="GOC"/>
</dbReference>
<sequence>MAVKARILIATVPIYGHVTPLIPLAQRLIARGHEVRWSTTSTFGAQLQAAGIPFVPATFSHELQGFGRDRYVAGGDELEGIAALKVDLKFGFIDNAPRQLRDLQAATIDFTPDLVLCDTACLGARMFAELTGIPLAVLNVVPLVLTSRDTAPFGLGMAPSASAFGRIRNSALNWLVQHVVFRDVQKRWNSVRVAAGLRPAGWLMDATDTAALYLNPSVPGIEYPRSDLASQVHFIGPISASSDAAWAPPQWWHELDSGRPVVHITQGTIANATPELFAPALAGLADEDVLLVVATGGRPAADLGLDNPPANTRVEEFIPYAHLLPKVSVVVTNGGYGGVQLALSHGVPLVVAGTTEDKPEVAMRVEWSGAGINLRTAAPRPQAVRDAVRAILDKPGYRAKAQALGEEYGSYDALTLGTELIERLVSTTASASR</sequence>
<organism evidence="2 3">
    <name type="scientific">Antrihabitans stalagmiti</name>
    <dbReference type="NCBI Taxonomy" id="2799499"/>
    <lineage>
        <taxon>Bacteria</taxon>
        <taxon>Bacillati</taxon>
        <taxon>Actinomycetota</taxon>
        <taxon>Actinomycetes</taxon>
        <taxon>Mycobacteriales</taxon>
        <taxon>Nocardiaceae</taxon>
        <taxon>Antrihabitans</taxon>
    </lineage>
</organism>
<dbReference type="GO" id="GO:0009247">
    <property type="term" value="P:glycolipid biosynthetic process"/>
    <property type="evidence" value="ECO:0007669"/>
    <property type="project" value="UniProtKB-ARBA"/>
</dbReference>
<dbReference type="EMBL" id="JAEMNV010000002">
    <property type="protein sequence ID" value="MBJ8338198.1"/>
    <property type="molecule type" value="Genomic_DNA"/>
</dbReference>
<protein>
    <submittedName>
        <fullName evidence="2">Glycosyltransferase</fullName>
    </submittedName>
</protein>
<dbReference type="InterPro" id="IPR050426">
    <property type="entry name" value="Glycosyltransferase_28"/>
</dbReference>
<dbReference type="GO" id="GO:0017000">
    <property type="term" value="P:antibiotic biosynthetic process"/>
    <property type="evidence" value="ECO:0007669"/>
    <property type="project" value="UniProtKB-ARBA"/>
</dbReference>
<dbReference type="Gene3D" id="3.40.50.2000">
    <property type="entry name" value="Glycogen Phosphorylase B"/>
    <property type="match status" value="2"/>
</dbReference>
<dbReference type="PANTHER" id="PTHR48050">
    <property type="entry name" value="STEROL 3-BETA-GLUCOSYLTRANSFERASE"/>
    <property type="match status" value="1"/>
</dbReference>
<dbReference type="GO" id="GO:0008194">
    <property type="term" value="F:UDP-glycosyltransferase activity"/>
    <property type="evidence" value="ECO:0007669"/>
    <property type="project" value="InterPro"/>
</dbReference>
<evidence type="ECO:0000259" key="1">
    <source>
        <dbReference type="Pfam" id="PF06722"/>
    </source>
</evidence>
<proteinExistence type="predicted"/>
<dbReference type="CDD" id="cd03784">
    <property type="entry name" value="GT1_Gtf-like"/>
    <property type="match status" value="1"/>
</dbReference>